<dbReference type="STRING" id="267850.ADINL_2475"/>
<dbReference type="InterPro" id="IPR025592">
    <property type="entry name" value="DUF4347"/>
</dbReference>
<organism evidence="6 7">
    <name type="scientific">Nitrincola lacisaponensis</name>
    <dbReference type="NCBI Taxonomy" id="267850"/>
    <lineage>
        <taxon>Bacteria</taxon>
        <taxon>Pseudomonadati</taxon>
        <taxon>Pseudomonadota</taxon>
        <taxon>Gammaproteobacteria</taxon>
        <taxon>Oceanospirillales</taxon>
        <taxon>Oceanospirillaceae</taxon>
        <taxon>Nitrincola</taxon>
    </lineage>
</organism>
<dbReference type="Gene3D" id="2.60.40.10">
    <property type="entry name" value="Immunoglobulins"/>
    <property type="match status" value="2"/>
</dbReference>
<dbReference type="EMBL" id="JMSZ01000032">
    <property type="protein sequence ID" value="KDE39346.1"/>
    <property type="molecule type" value="Genomic_DNA"/>
</dbReference>
<sequence length="6157" mass="657013">MGSAARYLHHAAGKSWKHRALQQWHSLIKRSLDTQRVNTQRMPATEVELLEQRFMLSGDLLVIPPTSQDPQDSVINLQHQAEADLLADYSLGGLQQESLIHELIFIDTAVEQPESLIEQALGQRGDEQSHVEVVYLDAGADGVQQITQWLTQYSNLKAIHIISHGEAASVQLGNTTLDNTSLDAYAEALSGWQSALAEGADLLFYGCSVAEGETGRAFVERIAALTGADVAASDDMTGAESLGGNWVFEYTTGVIETQALFSAGHTVYDALLADLTFTDETKTVLLQALENLDALGNRALTDALIHADIAGLTSTRILDLLSLSGADFDLHDKANAYFGEGSSHTLSGLISYLNSNSSLLLIDGVQGALTVDASNPAMPIYGLRLTADLQRDSSHTVSLTPAGYTLDAINAEAVTRLQMVLEAGIRMNTDPGVAPEGFIRAEQLHLGTQMTGEGGFSLNLGASFTLQDPNNLDNTRQITNSEYVDSLIQRHVTADAQGRFALSGVSQEAAFGAQAYLALQGVLAEDALSFNFYRDASLSDAAIQTQLQSLLADWAEVATQLDQLEALSLQLPLVDQSLLSLMITEDGRTLGDIVQLGYYQPGGEFTTVLQQYFAQAGATYSGLIQEIEGYLYGRGAYSSLQALISSDFSDSLFTVTGGLNTDGTELALGLDFALSREFLAQLSFGDALANLGFAWGDGQGIALNALMDLTFDHRITTSSAMFALNKLELQVKAPDGTFHAPALLGALPVVATGELEFDSGRVTVTVDGSSVTADTSTTEVTAGLTMTLSGDLFGVSLETLAGGVPGVTISFNNGLATDWAAIASYTPDTSITNFTALSALSSLEPQQLMDMLSDVVLYLESLRDSGEFDGLLPFTNVNLGQTLDFSEGLAALFNEGLQAARQEILASQAVSPRLPENLSFDLQLQLPGQSALSVVTITVLASETSQFTHINQLASLIDQKISQAANSLLGWQVMEQGVPVTALLPVAVVTELVKGGIFQSGRYTNAQQQLRLHTSGGDFRVRLGEGSWSADISSFSSAIELQRVLENLPEVGKGNVQVTGEARNWQITFTGALSGQDVVPLEIEFSANAKAGGLLEVSARDLDRVDGLTYGRLVISQTQTGTFERLQIAPSMGVQFAEEQAAALDVDEDTPVQPAVYQMQLIHVAGGQFKISFAYDGQAFETASISLEGPGTWSDRIALALNKAINDAYRELDTEHQDQVYLTVELAQQGTTNDGIQSFFIAANILDVSAGKALGNFSADISELRSQPGVQVFVSNLQEGRVGTTPEGKLDEIQRLTFANVAGGSLQLLLNLAGQPLESDVLDLTASGSLKTASQLASDLADTLYQMLVKVYEDLSPDAVEVSVVAGQGYTFDVRFGGQLSGQNIDTLAINKTRILSASDFTTGYADLTLAGFQKTGDSMQTQSRPAFSDWYVLMDRFQQATHRLLNNTLTTDFAEFTINPRFDLATQTLWMDLFIGSGIQIDAVQLLLDENAGGMTDFSSDAWMDLTHESFFTGSLGFDLSRPQAISLVAAGPVTGSATGSIENPALVDQTLSLGFNIDGAQFTLADIVAAQPANDGFASTAGSQVSVTSQTGYINSSVSAFIRVDGQVLSDSEINAEGRNPSLALKVNSNQDYVEAIAALEGSIEVVIQINGVERVLSVVPGVTADTLRNSINAAFNNVFGATLTTDRLVTILNAELAAISGTGPLAGYKNLAGALYFEQTAEGQLQLRTFAAVDLIVLTQPSTGMGFVGLDALGISIGMENAIRPAPDFDFTLPSDGKLTADAVFKLRLDNAESIDITVAAALTADNTSVDDLRADIQQVLNTTDISAHAYLGTLEGGLGYVHLGQLIRVNIISTEIDTGLEINFGNAEAEPDEQHFYYLELQVLGNTIARAQIEMADEGNIGNRELGLVARQAIKTAAVAMKLQDAKVAGQFSAQMQTNGSASGQQGLLKLIFGDLSITEGAYQGAFEYSLVDVLQGNAGILDFNAALDSVLVQGAQLGLTADTPVRDSASLLFTPFNQLGQTLRDVGLTIGFKSFTLNNQNYEAFDLEVVLRKAATQDNTSVADLAADLNAAIHAALDAHFNEAVNPFAGHVFVVADDSGRFDKLRFITFAHGEGATRAEQQKVQMTLRNRLLVDEFTADGLVWSDATQAAITLDAIQVSIPEGFKDQFGQLLAAPDVNGSLVLNLGNAADTLTHADTTADTTGELPDFGLYQGLAVQNWDGLLDDLTQLASLLGNLANMGELNLFGQKLPTLNKSLHELLALQQHFNQVYEALSQIEQASLQTLQALLESAFGLESQVIDFYLDTDRQALVMNIPFTLEFDSLEQFNLLLADARLIQMFSAADQALLKELLGPALSITDANRESLMRLFREVSFNLELGIDLAVEQGGEENSNLGRLFLFDARDEGGSQAGTFMQFRLFNDADQTLNFTSPVTLYDLQIAGGEVELDLQGGYALNNAAGRLYLGEYADLVVASLLPLPGNLPNTDGVNAVKAVKQQAFDLSLTGDIETRLPLSIVVSDRLADLTTQELPVFVNPMPVGTADIALRDLGKILNRMLGDSLSLNTQVLEAARPSLASSGSSDLDQDGVPGDTADESGLPGLDLTPGNPLTGGEGQTTQPSEGIQLPIFDAPEVQPGSDGFDLSIILPNLGGWQQTFLEVLQNAGLGEDFCDPDGVRMKSAPLLFLLSDPAFVVETLDTVLGAFQSVIDTLTSGLVGPIIGPEALKEMTQFVAGLREGFVSTLTNALNSVIFNYGSLDNALRMVLFDLLYHPDNPYLNFLRDYNGDGIITPDDIVLEYIAQDSDQYTFVNIPELTGLLEAEQLWAIRNLTEGGQRTGWVASGERLQQTDADGNPVFRDSTGEAFIRVPQLDEQGDPRQDEDGNLLFEYYAAVRVNVAAEGEPPVYEIQPRVGAEAVELDADKLKPCFLGIAGQVIVDLTYQDLFGGFWYRENMAGDPDFLTDDQAAAIEAYLASDTFLALFPGWDGELTTEVIEAVREEFINDSDLRELKFISYTTEQIRASEQLVFAQSSAVQFRMNLGQTIALPDLSVDFDIGVPGLNLAIDGGLGVSLDWDFFLGFGLDVNQGFYLVANMPGHAGIGQVTEFAENSQALYGKSWVATGFIDTGILRDAAGFPIDADGNRILNDDGLPLSSEEEADYADALVSMDPHISNLWSLDDDVEVAEIQFQIHAYLAPSPNETNFYEQRVVEEFFNLDTKQIEKRFVKNAGQYVYEVVYTDQPKLDSAGNTLYELAWEYETEVVDEREQIKYEALLSAAGQFVYRRQTSNGQYEYKQEATRLTDTGGWELLLKTDRFGDPIPIYKLDGNGERIAVMVDGEQALMTDRFGRYVPQYEALRAPASLQAELMFMNGTITDNYSGWIKDNEGRVWGDREAWQDDTFGTIWYDDQSNFDAWGVSDTLFDGKTGYEGSRTQFLARFEIDLTDNASLGFSSGDTWGLSDGLAGELDDFLDGTFGGSDGRLTYNVLTSNDLSDLFETNWEAYAQINLHMRLGVGFGDAIQPDLLPAIEGNFHLTWSAAKEDPDQPEWQQWMERFEALTSSDYYSLFADQPGVWMTDIALDMGTFFSNFLEPVINVISVVTDPFAPVIEQLTKPIPGISDLMRKNYSLVDMAVDFSKISGGNAKIDFIVSLISLFDTINSLKAVIDAGGSTVKLPVFDVLLLAGNSHSQFALDNVLNYIGGVVDFGSVAKAIPGETTISLDDGMNDFFAALEKPANALQFPIIDNPGDAVLGLLFGKPIDLVTYTPPDLEVAVGFRKSFPVYPPLFVGVGGEIKLQAFITLGFDTYGVIKFLDSKNVIDIMDGFYISDNIDSKGVDQPEVILSAELVAFAELNAFIARGGVEGGIRFEGTLDLCDPDQDGKVRGSEIYAILDKNPAGLVSIDMRASAFIRAYLELLALIKYVRVWEHTFMDITLFEWSLNFCDQDPVLASMDGTVLVLNTGSGFAGVDGYPKISFDASDRLRKSTEDGDEHYTLSLSGSNIEIVAVLPNGQEYTQTYRRATAVHGYSGVGTDVFDARELGDIPVYFVAGSGDNTFYASNAASGNVLIGGTDGVARLYGGSGNDMLIARGGQTIMEGQAGDDTYRFLGEWGQVTLNDTQGRNILDFSAQTRSVTFDDAALNAVQGRNLAQWQVSTQIDLVKGGQGNDWLNFSGNAQNLMVTLTGLNAGWVTNSTSGMGQVNLPANGTQQGAAETSGQGFTFTGFENVLGGKGSDVFRIQAGASVSGSLRGDTGSDNANARNTIDFSEFTQSVQVDQTGNSRFGGSNNISVRGFHNMFGGAGDDLLIGNGYNNLIVGNGGSDSLSATGGHNLLVADSFRTYRNGDNSAAAIQVSDYTSLQLAGLAGGHGNDGRMWLWKDKTLESISQGGGSQVLRGAAGNDILMGSLGSDRIFSGEGNNTIMADLGLIRVDFNYNLPLYMESFGAAGGGNDVIFLGGGNNLVIAGNGNDRITAADRADSLNIILGDNGRIGFKMDQRTFALNAEGLRMLDFVEAPVNEMGGTGGNNLIQMDSGSAIIFGGAGSDAIIMSASSSTAQNARFIAGDHARIETDANGGVVLFKTLDVENSTGGDDFIRIGDGADSALRHLGSNFILGGMGSDTILISAHYDQDGQLIRGQAQSEDIIIGDNGEIRWTVSGNGKPNLMQSVRTLEDDKGGDDILVTGNGGKVILGGFGADEITALDGTHIVFGDNAELLYDAVASNGVLRLAQSKNEVLGGNDIITLGEGFKLVSGGIGDDQILIDAEGTPEAFGVAWDAEGGFLAGVTGISAVVTGFAGALTVPAQEARGRTGRYIAGDNLRATFDLRGGLTNLVTTDQIAATGGADQITIGRQNTTAYLGLNVVFGGMGGDQILVQSGSMAENVIFGDNGQYNRQALSYQMLSLISTVPNSGGNDNIRVGSGDNILIGGFGNDTLRIDSDDQHALIADHYNRSILLGDSGEILFSGGALQRIESLAFNAGGSDTVTIGDGDVTFVGGFGGDTLNINSNRTAFRILAGDNARLVFSPVQDIRQQAASLTRIITLDQVAATGGNDVMNIGIPGANTGDMGEVIALGGVGSDAIRISGERARVTLIGDNGEVQRIAGHNGHRQLVTSLDPTLGAGGTLHTVAGDYVIIGGSGGDNIRAGKGTGVVFGDHGRINYSADGYLSSLTSLSIAQGGNDTIELGVGSGIDGDKYVIGGVGSDNITLSSNRGSAAQPIERAIAGDNVSMAFDALGRLTSFTTLDSELATGGNDRITLSMSGDREGYAITDYNVVAGGMGDDEIIIQGATRSDDVVSGDNLDYRRSIDPAGERQHLFAGVLVPTAGGNDTIRVGAGDKILFGGQGNDRITANTEAGDRTILFGDAGNAVFNSNGNGELIQLLSTAAQQGGQDNLTVTGGELFLFAGMGRDTVIVTGNDDATRVISGASAQVNFDQGVAVLLQSAGPDQVEPGTADTHFILPDTGINFVIGGPGFDTLTGSQGNAHRLLPGSGSINLLTRVVSVVVLGDEGELGFSLDGEYATGLADENGIYLTRPGRDFVRPVTIVDPDDPDPVDPEDPTEYTYFGVGSVTEDVVNQVSGRIAYPALEGGLATFDTQQNSQAGLYGYLTVLENGAWRYHLAHDASGFNAELNVQVQALTDADQRTEYFTVTTIDGSTTTIIITVNGRTDTPADVMAEIEEDAQILSLTGRVLDPNDAEQRTVFQPAETSGVYGVLQLHADGHWKYLLDNDKAQSLREGEQAVDLFLVQTLDGAVSQIAITVVGVNDVASIEGDVSAELIEDALDAELQLRAEGQLRVIDPDAGEDRFDLLRIEAAPGAIGHLQLSAEGDWVYSVRNGDIQFLHEGEIRVEAFRVYSLDGTASEEIHITLIGVNNPAQVSGQFSGAVVEKQTQRASGSLTVVDADRDQSAFQATTLNSVYGQLQMTAQGQWQYQLQADSQALRDLNRDQVVYDRFTLHTLDGTAFTVEVRITGETGVREAGQAADALNTGGMIDWAATASTTSIQTHYSSGLTTDTDVSDDDTTPVVAVSLQTLGQQRFVQSQTVNPSIIGVQLRTDLMKGLMEQGQQMETQPPSQTAGPDESNVPEEGITNEAEVSDLLLSDESSDSDAEVTNDMDDVLIMEDETETEIDDAASLQELQAVAQSAALTARPGRIFWGWNG</sequence>
<evidence type="ECO:0000256" key="3">
    <source>
        <dbReference type="ARBA" id="ARBA00022837"/>
    </source>
</evidence>
<dbReference type="InterPro" id="IPR053786">
    <property type="entry name" value="LEPRxLL_CS"/>
</dbReference>
<dbReference type="GO" id="GO:0005509">
    <property type="term" value="F:calcium ion binding"/>
    <property type="evidence" value="ECO:0007669"/>
    <property type="project" value="InterPro"/>
</dbReference>
<dbReference type="Proteomes" id="UP000027318">
    <property type="component" value="Unassembled WGS sequence"/>
</dbReference>
<keyword evidence="3" id="KW-0106">Calcium</keyword>
<dbReference type="InterPro" id="IPR013783">
    <property type="entry name" value="Ig-like_fold"/>
</dbReference>
<dbReference type="NCBIfam" id="NF012209">
    <property type="entry name" value="LEPR-8K"/>
    <property type="match status" value="1"/>
</dbReference>
<accession>A0A063Y3L1</accession>
<dbReference type="GO" id="GO:0005576">
    <property type="term" value="C:extracellular region"/>
    <property type="evidence" value="ECO:0007669"/>
    <property type="project" value="UniProtKB-SubCell"/>
</dbReference>
<feature type="compositionally biased region" description="Polar residues" evidence="4">
    <location>
        <begin position="6061"/>
        <end position="6074"/>
    </location>
</feature>
<keyword evidence="2" id="KW-0964">Secreted</keyword>
<dbReference type="PANTHER" id="PTHR38340">
    <property type="entry name" value="S-LAYER PROTEIN"/>
    <property type="match status" value="1"/>
</dbReference>
<reference evidence="6 7" key="1">
    <citation type="journal article" date="2005" name="Int. J. Syst. Evol. Microbiol.">
        <title>Nitrincola lacisaponensis gen. nov., sp. nov., a novel alkaliphilic bacterium isolated from an alkaline, saline lake.</title>
        <authorList>
            <person name="Dimitriu P.A."/>
            <person name="Shukla S.K."/>
            <person name="Conradt J."/>
            <person name="Marquez M.C."/>
            <person name="Ventosa A."/>
            <person name="Maglia A."/>
            <person name="Peyton B.M."/>
            <person name="Pinkart H.C."/>
            <person name="Mormile M.R."/>
        </authorList>
    </citation>
    <scope>NUCLEOTIDE SEQUENCE [LARGE SCALE GENOMIC DNA]</scope>
    <source>
        <strain evidence="6 7">4CA</strain>
    </source>
</reference>
<evidence type="ECO:0000256" key="2">
    <source>
        <dbReference type="ARBA" id="ARBA00022525"/>
    </source>
</evidence>
<dbReference type="Pfam" id="PF14252">
    <property type="entry name" value="DUF4347"/>
    <property type="match status" value="1"/>
</dbReference>
<dbReference type="OrthoDB" id="8612880at2"/>
<dbReference type="NCBIfam" id="TIGR01965">
    <property type="entry name" value="VCBS_repeat"/>
    <property type="match status" value="4"/>
</dbReference>
<protein>
    <submittedName>
        <fullName evidence="6">Alkaline phosphatase</fullName>
        <ecNumber evidence="6">3.1.3.1</ecNumber>
    </submittedName>
</protein>
<dbReference type="InterPro" id="IPR011049">
    <property type="entry name" value="Serralysin-like_metalloprot_C"/>
</dbReference>
<comment type="caution">
    <text evidence="6">The sequence shown here is derived from an EMBL/GenBank/DDBJ whole genome shotgun (WGS) entry which is preliminary data.</text>
</comment>
<dbReference type="PATRIC" id="fig|267850.7.peg.2443"/>
<feature type="domain" description="DUF4347" evidence="5">
    <location>
        <begin position="103"/>
        <end position="264"/>
    </location>
</feature>
<comment type="subcellular location">
    <subcellularLocation>
        <location evidence="1">Secreted</location>
    </subcellularLocation>
</comment>
<proteinExistence type="predicted"/>
<dbReference type="EC" id="3.1.3.1" evidence="6"/>
<dbReference type="GO" id="GO:0004035">
    <property type="term" value="F:alkaline phosphatase activity"/>
    <property type="evidence" value="ECO:0007669"/>
    <property type="project" value="UniProtKB-EC"/>
</dbReference>
<dbReference type="PANTHER" id="PTHR38340:SF1">
    <property type="entry name" value="S-LAYER PROTEIN"/>
    <property type="match status" value="1"/>
</dbReference>
<dbReference type="InterPro" id="IPR050557">
    <property type="entry name" value="RTX_toxin/Mannuronan_C5-epim"/>
</dbReference>
<evidence type="ECO:0000259" key="5">
    <source>
        <dbReference type="Pfam" id="PF14252"/>
    </source>
</evidence>
<evidence type="ECO:0000256" key="1">
    <source>
        <dbReference type="ARBA" id="ARBA00004613"/>
    </source>
</evidence>
<feature type="region of interest" description="Disordered" evidence="4">
    <location>
        <begin position="6060"/>
        <end position="6083"/>
    </location>
</feature>
<dbReference type="InterPro" id="IPR010221">
    <property type="entry name" value="VCBS_dom"/>
</dbReference>
<name>A0A063Y3L1_9GAMM</name>
<keyword evidence="6" id="KW-0378">Hydrolase</keyword>
<dbReference type="SUPFAM" id="SSF51120">
    <property type="entry name" value="beta-Roll"/>
    <property type="match status" value="6"/>
</dbReference>
<dbReference type="InterPro" id="IPR001343">
    <property type="entry name" value="Hemolysn_Ca-bd"/>
</dbReference>
<evidence type="ECO:0000313" key="7">
    <source>
        <dbReference type="Proteomes" id="UP000027318"/>
    </source>
</evidence>
<dbReference type="Gene3D" id="2.150.10.10">
    <property type="entry name" value="Serralysin-like metalloprotease, C-terminal"/>
    <property type="match status" value="2"/>
</dbReference>
<gene>
    <name evidence="6" type="ORF">ADINL_2475</name>
</gene>
<dbReference type="Pfam" id="PF00353">
    <property type="entry name" value="HemolysinCabind"/>
    <property type="match status" value="7"/>
</dbReference>
<feature type="region of interest" description="Disordered" evidence="4">
    <location>
        <begin position="2578"/>
        <end position="2625"/>
    </location>
</feature>
<dbReference type="PRINTS" id="PR00313">
    <property type="entry name" value="CABNDNGRPT"/>
</dbReference>
<dbReference type="RefSeq" id="WP_036548339.1">
    <property type="nucleotide sequence ID" value="NZ_JMSZ01000032.1"/>
</dbReference>
<evidence type="ECO:0000256" key="4">
    <source>
        <dbReference type="SAM" id="MobiDB-lite"/>
    </source>
</evidence>
<keyword evidence="7" id="KW-1185">Reference proteome</keyword>
<evidence type="ECO:0000313" key="6">
    <source>
        <dbReference type="EMBL" id="KDE39346.1"/>
    </source>
</evidence>